<protein>
    <submittedName>
        <fullName evidence="1">Uncharacterized protein</fullName>
    </submittedName>
</protein>
<keyword evidence="2" id="KW-1185">Reference proteome</keyword>
<evidence type="ECO:0000313" key="2">
    <source>
        <dbReference type="Proteomes" id="UP001403385"/>
    </source>
</evidence>
<comment type="caution">
    <text evidence="1">The sequence shown here is derived from an EMBL/GenBank/DDBJ whole genome shotgun (WGS) entry which is preliminary data.</text>
</comment>
<name>A0AAW9S7S1_9BACT</name>
<dbReference type="AlphaFoldDB" id="A0AAW9S7S1"/>
<organism evidence="1 2">
    <name type="scientific">Rapidithrix thailandica</name>
    <dbReference type="NCBI Taxonomy" id="413964"/>
    <lineage>
        <taxon>Bacteria</taxon>
        <taxon>Pseudomonadati</taxon>
        <taxon>Bacteroidota</taxon>
        <taxon>Cytophagia</taxon>
        <taxon>Cytophagales</taxon>
        <taxon>Flammeovirgaceae</taxon>
        <taxon>Rapidithrix</taxon>
    </lineage>
</organism>
<sequence>MMMKPLYSKPLILSRRLKTKSRTHHNNLVMSECNVELSGEAAAELIFKCLSSPQPSMICRFGYNELNCTLTYYFRNKRWPFSQKAARYIKGEIHKFWWDEAHFFNMRNNAGFFPVDEKHLDRFGKLMLEDIGTIDILGSWIKEERLLYPFFQDAVKVSIKDLEPYYHPTPWSRVLEGKKVLVIHPFEKSIRQQYAKRTRIFNDLRVLPEFELKTLKAIQSIANNTVAYSTWFDALQAMRDQISTIDFDIALIGCGAYGLPLAAHVKRLGKKAVHLGGATQILFGIKGKRWEESVPQVSRLFNRHWIRPSSLEVPQNYQNIEEGCYW</sequence>
<dbReference type="Proteomes" id="UP001403385">
    <property type="component" value="Unassembled WGS sequence"/>
</dbReference>
<evidence type="ECO:0000313" key="1">
    <source>
        <dbReference type="EMBL" id="MEN7548458.1"/>
    </source>
</evidence>
<proteinExistence type="predicted"/>
<accession>A0AAW9S7S1</accession>
<gene>
    <name evidence="1" type="ORF">AAG747_11095</name>
</gene>
<dbReference type="RefSeq" id="WP_346821236.1">
    <property type="nucleotide sequence ID" value="NZ_JBDKWZ010000005.1"/>
</dbReference>
<reference evidence="1 2" key="1">
    <citation type="submission" date="2024-04" db="EMBL/GenBank/DDBJ databases">
        <title>Novel genus in family Flammeovirgaceae.</title>
        <authorList>
            <person name="Nguyen T.H."/>
            <person name="Vuong T.Q."/>
            <person name="Le H."/>
            <person name="Kim S.-G."/>
        </authorList>
    </citation>
    <scope>NUCLEOTIDE SEQUENCE [LARGE SCALE GENOMIC DNA]</scope>
    <source>
        <strain evidence="1 2">JCM 23209</strain>
    </source>
</reference>
<dbReference type="EMBL" id="JBDKWZ010000005">
    <property type="protein sequence ID" value="MEN7548458.1"/>
    <property type="molecule type" value="Genomic_DNA"/>
</dbReference>